<dbReference type="EMBL" id="EQ962652">
    <property type="protein sequence ID" value="EED23071.1"/>
    <property type="molecule type" value="Genomic_DNA"/>
</dbReference>
<protein>
    <submittedName>
        <fullName evidence="1">Uncharacterized protein</fullName>
    </submittedName>
</protein>
<name>B8LTJ3_TALSN</name>
<dbReference type="AlphaFoldDB" id="B8LTJ3"/>
<gene>
    <name evidence="1" type="ORF">TSTA_065270</name>
</gene>
<dbReference type="eggNOG" id="ENOG502SP01">
    <property type="taxonomic scope" value="Eukaryota"/>
</dbReference>
<dbReference type="InParanoid" id="B8LTJ3"/>
<dbReference type="RefSeq" id="XP_002340458.1">
    <property type="nucleotide sequence ID" value="XM_002340417.1"/>
</dbReference>
<dbReference type="STRING" id="441959.B8LTJ3"/>
<evidence type="ECO:0000313" key="2">
    <source>
        <dbReference type="Proteomes" id="UP000001745"/>
    </source>
</evidence>
<reference evidence="2" key="1">
    <citation type="journal article" date="2015" name="Genome Announc.">
        <title>Genome sequence of the AIDS-associated pathogen Penicillium marneffei (ATCC18224) and its near taxonomic relative Talaromyces stipitatus (ATCC10500).</title>
        <authorList>
            <person name="Nierman W.C."/>
            <person name="Fedorova-Abrams N.D."/>
            <person name="Andrianopoulos A."/>
        </authorList>
    </citation>
    <scope>NUCLEOTIDE SEQUENCE [LARGE SCALE GENOMIC DNA]</scope>
    <source>
        <strain evidence="2">ATCC 10500 / CBS 375.48 / QM 6759 / NRRL 1006</strain>
    </source>
</reference>
<keyword evidence="2" id="KW-1185">Reference proteome</keyword>
<dbReference type="HOGENOM" id="CLU_015771_4_0_1"/>
<evidence type="ECO:0000313" key="1">
    <source>
        <dbReference type="EMBL" id="EED23071.1"/>
    </source>
</evidence>
<proteinExistence type="predicted"/>
<dbReference type="PANTHER" id="PTHR37540">
    <property type="entry name" value="TRANSCRIPTION FACTOR (ACR-2), PUTATIVE-RELATED-RELATED"/>
    <property type="match status" value="1"/>
</dbReference>
<sequence length="597" mass="67003">MTSRDRENQFIFVGGPLLRNRGGPIRSRILRRARRERVDQQRSAAAAEIESLLREATTNPPPPPPPPSAVCTCRVSDLLESAEPGSGLGYRQLMPKEPADPGTVGGGHFCSTCGRYKMTQDQRASLDTASVIPGLGTGNADPVIRIDESTSEFNVQEVLHFAATEIWAHFRPLDYSAACYRAWTAPYDDKVMLYAILWSTTYHQDVLRITYGAPDFQTGSKSQFRLKGLALQTLREAISTYTGTTPIDSIIMCVLFLAVNDSVSPRLYRDPSPFTPVFTGLHALDIYGSRDYHALHWTVVHDLIERFGGILSLRTFALSWLLSVADIMRSAHTIQKPAYPPMGVNGEIMNLDPPLALFPRYRDSFATNFDKSAGKRPGSGFDELLLSLKPPVRQEIVTAFAHVGELSHILQYFSEESCSPKALDLLGDSRDFVHNRLFSLPDENDPIEQILQLRDESADRISLSREIYLSCRHAAILYAIHVTYPIPRSAIVRGPLLQSLCPRLQLLADQGITGPLLLWCTSVVVIAMDLKADSPNRMMIFFWKLCRDLRITDLETLLRLLRSFAWMDVAIEHHYRGMWRDLDTMRQADLSDAPIVE</sequence>
<dbReference type="OMA" id="RDQLYYK"/>
<dbReference type="PhylomeDB" id="B8LTJ3"/>
<dbReference type="OrthoDB" id="3469466at2759"/>
<dbReference type="PANTHER" id="PTHR37540:SF5">
    <property type="entry name" value="TRANSCRIPTION FACTOR DOMAIN-CONTAINING PROTEIN"/>
    <property type="match status" value="1"/>
</dbReference>
<accession>B8LTJ3</accession>
<dbReference type="VEuPathDB" id="FungiDB:TSTA_065270"/>
<organism evidence="1 2">
    <name type="scientific">Talaromyces stipitatus (strain ATCC 10500 / CBS 375.48 / QM 6759 / NRRL 1006)</name>
    <name type="common">Penicillium stipitatum</name>
    <dbReference type="NCBI Taxonomy" id="441959"/>
    <lineage>
        <taxon>Eukaryota</taxon>
        <taxon>Fungi</taxon>
        <taxon>Dikarya</taxon>
        <taxon>Ascomycota</taxon>
        <taxon>Pezizomycotina</taxon>
        <taxon>Eurotiomycetes</taxon>
        <taxon>Eurotiomycetidae</taxon>
        <taxon>Eurotiales</taxon>
        <taxon>Trichocomaceae</taxon>
        <taxon>Talaromyces</taxon>
        <taxon>Talaromyces sect. Talaromyces</taxon>
    </lineage>
</organism>
<dbReference type="Proteomes" id="UP000001745">
    <property type="component" value="Unassembled WGS sequence"/>
</dbReference>
<dbReference type="GeneID" id="8104702"/>